<organism evidence="10">
    <name type="scientific">Fervidobacterium thailandense</name>
    <dbReference type="NCBI Taxonomy" id="1008305"/>
    <lineage>
        <taxon>Bacteria</taxon>
        <taxon>Thermotogati</taxon>
        <taxon>Thermotogota</taxon>
        <taxon>Thermotogae</taxon>
        <taxon>Thermotogales</taxon>
        <taxon>Fervidobacteriaceae</taxon>
        <taxon>Fervidobacterium</taxon>
    </lineage>
</organism>
<dbReference type="UniPathway" id="UPA00115">
    <property type="reaction ID" value="UER00414"/>
</dbReference>
<dbReference type="GO" id="GO:0006098">
    <property type="term" value="P:pentose-phosphate shunt"/>
    <property type="evidence" value="ECO:0007669"/>
    <property type="project" value="UniProtKB-UniRule"/>
</dbReference>
<keyword evidence="5 9" id="KW-0808">Transferase</keyword>
<dbReference type="EMBL" id="DSZY01000021">
    <property type="protein sequence ID" value="HGU40471.1"/>
    <property type="molecule type" value="Genomic_DNA"/>
</dbReference>
<protein>
    <recommendedName>
        <fullName evidence="9">Probable transaldolase</fullName>
        <ecNumber evidence="9">2.2.1.2</ecNumber>
    </recommendedName>
</protein>
<accession>A0A7C5RKN0</accession>
<dbReference type="PANTHER" id="PTHR10683:SF40">
    <property type="entry name" value="FRUCTOSE-6-PHOSPHATE ALDOLASE 1-RELATED"/>
    <property type="match status" value="1"/>
</dbReference>
<dbReference type="PANTHER" id="PTHR10683">
    <property type="entry name" value="TRANSALDOLASE"/>
    <property type="match status" value="1"/>
</dbReference>
<keyword evidence="6 9" id="KW-0570">Pentose shunt</keyword>
<dbReference type="Gene3D" id="3.20.20.70">
    <property type="entry name" value="Aldolase class I"/>
    <property type="match status" value="1"/>
</dbReference>
<reference evidence="10" key="1">
    <citation type="journal article" date="2020" name="mSystems">
        <title>Genome- and Community-Level Interaction Insights into Carbon Utilization and Element Cycling Functions of Hydrothermarchaeota in Hydrothermal Sediment.</title>
        <authorList>
            <person name="Zhou Z."/>
            <person name="Liu Y."/>
            <person name="Xu W."/>
            <person name="Pan J."/>
            <person name="Luo Z.H."/>
            <person name="Li M."/>
        </authorList>
    </citation>
    <scope>NUCLEOTIDE SEQUENCE [LARGE SCALE GENOMIC DNA]</scope>
    <source>
        <strain evidence="10">SpSt-609</strain>
    </source>
</reference>
<evidence type="ECO:0000256" key="9">
    <source>
        <dbReference type="HAMAP-Rule" id="MF_00494"/>
    </source>
</evidence>
<evidence type="ECO:0000256" key="8">
    <source>
        <dbReference type="ARBA" id="ARBA00048810"/>
    </source>
</evidence>
<proteinExistence type="inferred from homology"/>
<comment type="function">
    <text evidence="9">Transaldolase is important for the balance of metabolites in the pentose-phosphate pathway.</text>
</comment>
<keyword evidence="4 9" id="KW-0963">Cytoplasm</keyword>
<evidence type="ECO:0000256" key="5">
    <source>
        <dbReference type="ARBA" id="ARBA00022679"/>
    </source>
</evidence>
<keyword evidence="7 9" id="KW-0704">Schiff base</keyword>
<evidence type="ECO:0000256" key="6">
    <source>
        <dbReference type="ARBA" id="ARBA00023126"/>
    </source>
</evidence>
<evidence type="ECO:0000256" key="1">
    <source>
        <dbReference type="ARBA" id="ARBA00004496"/>
    </source>
</evidence>
<comment type="caution">
    <text evidence="10">The sequence shown here is derived from an EMBL/GenBank/DDBJ whole genome shotgun (WGS) entry which is preliminary data.</text>
</comment>
<evidence type="ECO:0000256" key="4">
    <source>
        <dbReference type="ARBA" id="ARBA00022490"/>
    </source>
</evidence>
<dbReference type="GO" id="GO:0004801">
    <property type="term" value="F:transaldolase activity"/>
    <property type="evidence" value="ECO:0007669"/>
    <property type="project" value="UniProtKB-UniRule"/>
</dbReference>
<comment type="similarity">
    <text evidence="3 9">Belongs to the transaldolase family. Type 3B subfamily.</text>
</comment>
<name>A0A7C5RKN0_9BACT</name>
<dbReference type="PROSITE" id="PS01054">
    <property type="entry name" value="TRANSALDOLASE_1"/>
    <property type="match status" value="1"/>
</dbReference>
<evidence type="ECO:0000256" key="3">
    <source>
        <dbReference type="ARBA" id="ARBA00005740"/>
    </source>
</evidence>
<dbReference type="InterPro" id="IPR033919">
    <property type="entry name" value="TSA/FSA_arc/bac"/>
</dbReference>
<comment type="pathway">
    <text evidence="2 9">Carbohydrate degradation; pentose phosphate pathway; D-glyceraldehyde 3-phosphate and beta-D-fructose 6-phosphate from D-ribose 5-phosphate and D-xylulose 5-phosphate (non-oxidative stage): step 2/3.</text>
</comment>
<evidence type="ECO:0000313" key="10">
    <source>
        <dbReference type="EMBL" id="HGU40471.1"/>
    </source>
</evidence>
<dbReference type="InterPro" id="IPR018225">
    <property type="entry name" value="Transaldolase_AS"/>
</dbReference>
<dbReference type="CDD" id="cd00956">
    <property type="entry name" value="Transaldolase_FSA"/>
    <property type="match status" value="1"/>
</dbReference>
<dbReference type="PROSITE" id="PS00958">
    <property type="entry name" value="TRANSALDOLASE_2"/>
    <property type="match status" value="1"/>
</dbReference>
<dbReference type="NCBIfam" id="TIGR00875">
    <property type="entry name" value="fsa_talC_mipB"/>
    <property type="match status" value="1"/>
</dbReference>
<dbReference type="InterPro" id="IPR001585">
    <property type="entry name" value="TAL/FSA"/>
</dbReference>
<comment type="catalytic activity">
    <reaction evidence="8 9">
        <text>D-sedoheptulose 7-phosphate + D-glyceraldehyde 3-phosphate = D-erythrose 4-phosphate + beta-D-fructose 6-phosphate</text>
        <dbReference type="Rhea" id="RHEA:17053"/>
        <dbReference type="ChEBI" id="CHEBI:16897"/>
        <dbReference type="ChEBI" id="CHEBI:57483"/>
        <dbReference type="ChEBI" id="CHEBI:57634"/>
        <dbReference type="ChEBI" id="CHEBI:59776"/>
        <dbReference type="EC" id="2.2.1.2"/>
    </reaction>
</comment>
<gene>
    <name evidence="10" type="primary">fsa</name>
    <name evidence="9" type="synonym">tal</name>
    <name evidence="10" type="ORF">ENT77_04645</name>
</gene>
<sequence length="217" mass="23928">MLIFLDTANLDEIKQGVEWGIVDGVTTNPTLIAKEGVNFETRIKEICEIVQGPVSAEVISLKFEEMVEEARKLASIDEHVVVKIPMTPDGIKAVKVLSAEGIKTNVTLVFSPNQALIAAKAGATYVSPFIGRVDDIGNDGVRLLEEIMQIYANYGFDTQVIAASVRHPMHVVQAAMIGVDIATVPFDVLKKMFMHPLTDIGIKRFLEDWEKYKEARG</sequence>
<dbReference type="Pfam" id="PF00923">
    <property type="entry name" value="TAL_FSA"/>
    <property type="match status" value="1"/>
</dbReference>
<dbReference type="InterPro" id="IPR004731">
    <property type="entry name" value="Transaldolase_3B/F6P_aldolase"/>
</dbReference>
<dbReference type="GO" id="GO:0016832">
    <property type="term" value="F:aldehyde-lyase activity"/>
    <property type="evidence" value="ECO:0007669"/>
    <property type="project" value="InterPro"/>
</dbReference>
<dbReference type="AlphaFoldDB" id="A0A7C5RKN0"/>
<dbReference type="GO" id="GO:0005975">
    <property type="term" value="P:carbohydrate metabolic process"/>
    <property type="evidence" value="ECO:0007669"/>
    <property type="project" value="InterPro"/>
</dbReference>
<dbReference type="EC" id="2.2.1.2" evidence="9"/>
<evidence type="ECO:0000256" key="2">
    <source>
        <dbReference type="ARBA" id="ARBA00004857"/>
    </source>
</evidence>
<dbReference type="FunFam" id="3.20.20.70:FF:000018">
    <property type="entry name" value="Probable transaldolase"/>
    <property type="match status" value="1"/>
</dbReference>
<dbReference type="InterPro" id="IPR022999">
    <property type="entry name" value="Transaldolase_3B"/>
</dbReference>
<comment type="subcellular location">
    <subcellularLocation>
        <location evidence="1 9">Cytoplasm</location>
    </subcellularLocation>
</comment>
<dbReference type="InterPro" id="IPR013785">
    <property type="entry name" value="Aldolase_TIM"/>
</dbReference>
<dbReference type="GO" id="GO:0005737">
    <property type="term" value="C:cytoplasm"/>
    <property type="evidence" value="ECO:0007669"/>
    <property type="project" value="UniProtKB-SubCell"/>
</dbReference>
<dbReference type="SUPFAM" id="SSF51569">
    <property type="entry name" value="Aldolase"/>
    <property type="match status" value="1"/>
</dbReference>
<evidence type="ECO:0000256" key="7">
    <source>
        <dbReference type="ARBA" id="ARBA00023270"/>
    </source>
</evidence>
<feature type="active site" description="Schiff-base intermediate with substrate" evidence="9">
    <location>
        <position position="83"/>
    </location>
</feature>
<dbReference type="HAMAP" id="MF_00494">
    <property type="entry name" value="Transaldolase_3b"/>
    <property type="match status" value="1"/>
</dbReference>